<keyword evidence="1" id="KW-0862">Zinc</keyword>
<keyword evidence="1" id="KW-0863">Zinc-finger</keyword>
<evidence type="ECO:0000256" key="1">
    <source>
        <dbReference type="PROSITE-ProRule" id="PRU00047"/>
    </source>
</evidence>
<feature type="region of interest" description="Disordered" evidence="2">
    <location>
        <begin position="1"/>
        <end position="54"/>
    </location>
</feature>
<dbReference type="GO" id="GO:0008270">
    <property type="term" value="F:zinc ion binding"/>
    <property type="evidence" value="ECO:0007669"/>
    <property type="project" value="UniProtKB-KW"/>
</dbReference>
<protein>
    <recommendedName>
        <fullName evidence="3">CCHC-type domain-containing protein</fullName>
    </recommendedName>
</protein>
<feature type="region of interest" description="Disordered" evidence="2">
    <location>
        <begin position="303"/>
        <end position="337"/>
    </location>
</feature>
<dbReference type="InterPro" id="IPR040256">
    <property type="entry name" value="At4g02000-like"/>
</dbReference>
<feature type="region of interest" description="Disordered" evidence="2">
    <location>
        <begin position="361"/>
        <end position="385"/>
    </location>
</feature>
<feature type="region of interest" description="Disordered" evidence="2">
    <location>
        <begin position="683"/>
        <end position="744"/>
    </location>
</feature>
<organism evidence="4">
    <name type="scientific">Beta vulgaris subsp. vulgaris</name>
    <name type="common">Beet</name>
    <dbReference type="NCBI Taxonomy" id="3555"/>
    <lineage>
        <taxon>Eukaryota</taxon>
        <taxon>Viridiplantae</taxon>
        <taxon>Streptophyta</taxon>
        <taxon>Embryophyta</taxon>
        <taxon>Tracheophyta</taxon>
        <taxon>Spermatophyta</taxon>
        <taxon>Magnoliopsida</taxon>
        <taxon>eudicotyledons</taxon>
        <taxon>Gunneridae</taxon>
        <taxon>Pentapetalae</taxon>
        <taxon>Caryophyllales</taxon>
        <taxon>Chenopodiaceae</taxon>
        <taxon>Betoideae</taxon>
        <taxon>Beta</taxon>
    </lineage>
</organism>
<proteinExistence type="predicted"/>
<reference evidence="4" key="1">
    <citation type="journal article" date="2014" name="Plant J.">
        <title>Profiling of extensively diversified plant LINEs reveals distinct plant-specific subclades.</title>
        <authorList>
            <person name="Heitkam T."/>
            <person name="Holtgrawe D."/>
            <person name="Dohm J.C."/>
            <person name="Minoche A.E."/>
            <person name="Himmelbauer H."/>
            <person name="Weisshaar B."/>
            <person name="Schmidt T."/>
        </authorList>
    </citation>
    <scope>NUCLEOTIDE SEQUENCE</scope>
    <source>
        <tissue evidence="4">Leaf</tissue>
    </source>
</reference>
<dbReference type="AlphaFoldDB" id="F4NCG7"/>
<dbReference type="PANTHER" id="PTHR31286">
    <property type="entry name" value="GLYCINE-RICH CELL WALL STRUCTURAL PROTEIN 1.8-LIKE"/>
    <property type="match status" value="1"/>
</dbReference>
<evidence type="ECO:0000313" key="4">
    <source>
        <dbReference type="EMBL" id="CCA65996.1"/>
    </source>
</evidence>
<keyword evidence="1" id="KW-0479">Metal-binding</keyword>
<evidence type="ECO:0000259" key="3">
    <source>
        <dbReference type="PROSITE" id="PS50158"/>
    </source>
</evidence>
<feature type="compositionally biased region" description="Polar residues" evidence="2">
    <location>
        <begin position="22"/>
        <end position="33"/>
    </location>
</feature>
<dbReference type="InterPro" id="IPR001878">
    <property type="entry name" value="Znf_CCHC"/>
</dbReference>
<evidence type="ECO:0000256" key="2">
    <source>
        <dbReference type="SAM" id="MobiDB-lite"/>
    </source>
</evidence>
<feature type="compositionally biased region" description="Basic and acidic residues" evidence="2">
    <location>
        <begin position="308"/>
        <end position="336"/>
    </location>
</feature>
<dbReference type="EMBL" id="FR852807">
    <property type="protein sequence ID" value="CCA65996.1"/>
    <property type="molecule type" value="Genomic_DNA"/>
</dbReference>
<dbReference type="InterPro" id="IPR025558">
    <property type="entry name" value="DUF4283"/>
</dbReference>
<dbReference type="PROSITE" id="PS50158">
    <property type="entry name" value="ZF_CCHC"/>
    <property type="match status" value="1"/>
</dbReference>
<accession>F4NCG7</accession>
<feature type="domain" description="CCHC-type" evidence="3">
    <location>
        <begin position="288"/>
        <end position="301"/>
    </location>
</feature>
<dbReference type="Pfam" id="PF14111">
    <property type="entry name" value="DUF4283"/>
    <property type="match status" value="1"/>
</dbReference>
<name>F4NCG7_BETVV</name>
<feature type="compositionally biased region" description="Polar residues" evidence="2">
    <location>
        <begin position="433"/>
        <end position="444"/>
    </location>
</feature>
<dbReference type="PANTHER" id="PTHR31286:SF99">
    <property type="entry name" value="DUF4283 DOMAIN-CONTAINING PROTEIN"/>
    <property type="match status" value="1"/>
</dbReference>
<feature type="compositionally biased region" description="Basic and acidic residues" evidence="2">
    <location>
        <begin position="449"/>
        <end position="487"/>
    </location>
</feature>
<dbReference type="GO" id="GO:0003676">
    <property type="term" value="F:nucleic acid binding"/>
    <property type="evidence" value="ECO:0007669"/>
    <property type="project" value="InterPro"/>
</dbReference>
<feature type="compositionally biased region" description="Basic and acidic residues" evidence="2">
    <location>
        <begin position="369"/>
        <end position="385"/>
    </location>
</feature>
<sequence length="744" mass="83460">MEMDVETDQVGDHGRKLIPLTQKLNIQASSSQEGEAEDDGLQHQGEESNEKEEGEVFRWFPQARGNLSSFRDAVAGSTQWFREAKKLMEVSLEWDDEEVPIPDSQLAVSFTKETLWKLREPWRNTLMGKVLGMSISRNFLVERVNRIWKTNDKVEVIDLGHDVFLFKFNNGNDMEKALFGGPWFILNHYLMLTRWKPDFRPSQSVFDKIMVWIRFPELPLEYYDKEALFAIAGKVGKPIKVDYATDHMARGRYARVCIELDLAKALVSKVWVARAWQNVEYENLSLVCFLCGKIGHRRDQCSHGLGEQNRKNEVKQQDHVMEENRLEKGSHGEESNSWRMVGETTDDVACKGLPGKAMMTKDSQDVVAEENKQETTKLNNEGEDKEGPWIVVTNIKRRVGKGKEGNSGGHPRNGEGTSKTKGRYGKEIRGGTQLRTNLDLNNNRWRALAGKDQERERKGTEKQGNDLLSDKGKEVLRSEQKSGEHVGRSKKTALLIGERKSKSAIFEKEGLHGRFTSPQLPRSINTPSYQEVNTILSENLEPDISSCNGECSRSSPHSSETDLIFEEKSHDSLSLFDPSPTTKNAQPFPNFPHSFAVESPGIANDCREVIRAPVSLVPPHEVSAPQEGRTLDIRLRSGAKNSGTTQKPPSFHLKIRKPRSGGFKASKPDVNLHHRRKDRTVATRSGILPGSSNPPGNLDITGPKTRGYGDDTGCNGGSPSKEEVKNGEIYDGVDGTPINETETC</sequence>
<feature type="region of interest" description="Disordered" evidence="2">
    <location>
        <begin position="397"/>
        <end position="490"/>
    </location>
</feature>